<dbReference type="RefSeq" id="WP_126006830.1">
    <property type="nucleotide sequence ID" value="NZ_CP032509.1"/>
</dbReference>
<dbReference type="OrthoDB" id="9815800at2"/>
<proteinExistence type="predicted"/>
<organism evidence="2 3">
    <name type="scientific">Georhizobium profundi</name>
    <dbReference type="NCBI Taxonomy" id="2341112"/>
    <lineage>
        <taxon>Bacteria</taxon>
        <taxon>Pseudomonadati</taxon>
        <taxon>Pseudomonadota</taxon>
        <taxon>Alphaproteobacteria</taxon>
        <taxon>Hyphomicrobiales</taxon>
        <taxon>Rhizobiaceae</taxon>
        <taxon>Georhizobium</taxon>
    </lineage>
</organism>
<evidence type="ECO:0000256" key="1">
    <source>
        <dbReference type="SAM" id="SignalP"/>
    </source>
</evidence>
<evidence type="ECO:0000313" key="3">
    <source>
        <dbReference type="Proteomes" id="UP000268192"/>
    </source>
</evidence>
<evidence type="ECO:0000313" key="2">
    <source>
        <dbReference type="EMBL" id="AZN70053.1"/>
    </source>
</evidence>
<dbReference type="InterPro" id="IPR027587">
    <property type="entry name" value="TrbK"/>
</dbReference>
<dbReference type="Pfam" id="PF20084">
    <property type="entry name" value="TrbK"/>
    <property type="match status" value="1"/>
</dbReference>
<dbReference type="Proteomes" id="UP000268192">
    <property type="component" value="Chromosome"/>
</dbReference>
<keyword evidence="1" id="KW-0732">Signal</keyword>
<feature type="signal peptide" evidence="1">
    <location>
        <begin position="1"/>
        <end position="24"/>
    </location>
</feature>
<reference evidence="2 3" key="1">
    <citation type="submission" date="2018-09" db="EMBL/GenBank/DDBJ databases">
        <title>Marinorhizobium profundi gen. nov., sp. nov., isolated from a deep-sea sediment sample from the New Britain Trench and proposal of Marinorhizobiaceae fam. nov. in the order Rhizobiales of the class Alphaproteobacteria.</title>
        <authorList>
            <person name="Cao J."/>
        </authorList>
    </citation>
    <scope>NUCLEOTIDE SEQUENCE [LARGE SCALE GENOMIC DNA]</scope>
    <source>
        <strain evidence="2 3">WS11</strain>
    </source>
</reference>
<name>A0A3Q8XMJ8_9HYPH</name>
<sequence>MDLKIAARMIAVLAIGAAMIAAVAALREAGSEDDAPATRLRDPGGEPANAELVRCRDLGMAAADDAACKRAWVESRRRFLESSGERVRP</sequence>
<dbReference type="NCBIfam" id="TIGR04360">
    <property type="entry name" value="other_trbK"/>
    <property type="match status" value="1"/>
</dbReference>
<gene>
    <name evidence="2" type="ORF">D5400_01100</name>
</gene>
<feature type="chain" id="PRO_5018621206" evidence="1">
    <location>
        <begin position="25"/>
        <end position="89"/>
    </location>
</feature>
<keyword evidence="3" id="KW-1185">Reference proteome</keyword>
<protein>
    <submittedName>
        <fullName evidence="2">Conjugal transfer protein TrbK</fullName>
    </submittedName>
</protein>
<dbReference type="EMBL" id="CP032509">
    <property type="protein sequence ID" value="AZN70053.1"/>
    <property type="molecule type" value="Genomic_DNA"/>
</dbReference>
<dbReference type="AlphaFoldDB" id="A0A3Q8XMJ8"/>
<dbReference type="KEGG" id="abaw:D5400_01100"/>
<accession>A0A3Q8XMJ8</accession>